<sequence>MPESPRPQTHSTVVRGDHWPWDANDEHLDVDVVDNDHDVETTRRNPLPPELSSRIPLEVVECIIDYMGHPTLFAAALVCRAWHHRALRNLYSSVEIATRGNYESLLEQFRTSPRVKQRLARAHKLVIGSYRSKEEDSHFLATLPLTLAHALPALRILSINGLLHPAMHLTFYRALHHLKHIVSLSLSLVTLSNTIELQRVVCAFPHLENLALEDVTFRRPHSAGDQARSSALALSRRNADIKLKSLSFTIMSYEVQEDPMDLETIIDWLLRSAVCASLQELTLDLMHFSPDMIDDRERDENINRLLEESGSALVSFHVHEQHCYKHVYHHTATGLNFVHNTSLRHLTLSLFVIADKLEEGWPATAAELQATFAMLRSDQLECIILEFSIFVSAWGEPDILRLEELTTSEEKLVSSQSSALHTIMVQSCFDALEEVDIRINVVVDVSIQSKEWADGIAKSVVLVFPQLFAPWHDRGVIRISHVLSMPPSDLWPWQDAAIPDLPDTSTL</sequence>
<keyword evidence="3" id="KW-1185">Reference proteome</keyword>
<organism evidence="2 3">
    <name type="scientific">Rhodofomes roseus</name>
    <dbReference type="NCBI Taxonomy" id="34475"/>
    <lineage>
        <taxon>Eukaryota</taxon>
        <taxon>Fungi</taxon>
        <taxon>Dikarya</taxon>
        <taxon>Basidiomycota</taxon>
        <taxon>Agaricomycotina</taxon>
        <taxon>Agaricomycetes</taxon>
        <taxon>Polyporales</taxon>
        <taxon>Rhodofomes</taxon>
    </lineage>
</organism>
<protein>
    <recommendedName>
        <fullName evidence="1">F-box domain-containing protein</fullName>
    </recommendedName>
</protein>
<dbReference type="GeneID" id="71997143"/>
<dbReference type="RefSeq" id="XP_047777250.1">
    <property type="nucleotide sequence ID" value="XM_047916411.1"/>
</dbReference>
<reference evidence="2 3" key="1">
    <citation type="journal article" date="2021" name="Environ. Microbiol.">
        <title>Gene family expansions and transcriptome signatures uncover fungal adaptations to wood decay.</title>
        <authorList>
            <person name="Hage H."/>
            <person name="Miyauchi S."/>
            <person name="Viragh M."/>
            <person name="Drula E."/>
            <person name="Min B."/>
            <person name="Chaduli D."/>
            <person name="Navarro D."/>
            <person name="Favel A."/>
            <person name="Norest M."/>
            <person name="Lesage-Meessen L."/>
            <person name="Balint B."/>
            <person name="Merenyi Z."/>
            <person name="de Eugenio L."/>
            <person name="Morin E."/>
            <person name="Martinez A.T."/>
            <person name="Baldrian P."/>
            <person name="Stursova M."/>
            <person name="Martinez M.J."/>
            <person name="Novotny C."/>
            <person name="Magnuson J.K."/>
            <person name="Spatafora J.W."/>
            <person name="Maurice S."/>
            <person name="Pangilinan J."/>
            <person name="Andreopoulos W."/>
            <person name="LaButti K."/>
            <person name="Hundley H."/>
            <person name="Na H."/>
            <person name="Kuo A."/>
            <person name="Barry K."/>
            <person name="Lipzen A."/>
            <person name="Henrissat B."/>
            <person name="Riley R."/>
            <person name="Ahrendt S."/>
            <person name="Nagy L.G."/>
            <person name="Grigoriev I.V."/>
            <person name="Martin F."/>
            <person name="Rosso M.N."/>
        </authorList>
    </citation>
    <scope>NUCLEOTIDE SEQUENCE [LARGE SCALE GENOMIC DNA]</scope>
    <source>
        <strain evidence="2 3">CIRM-BRFM 1785</strain>
    </source>
</reference>
<evidence type="ECO:0000259" key="1">
    <source>
        <dbReference type="Pfam" id="PF00646"/>
    </source>
</evidence>
<dbReference type="EMBL" id="JADCUA010000014">
    <property type="protein sequence ID" value="KAH9834764.1"/>
    <property type="molecule type" value="Genomic_DNA"/>
</dbReference>
<feature type="domain" description="F-box" evidence="1">
    <location>
        <begin position="53"/>
        <end position="84"/>
    </location>
</feature>
<gene>
    <name evidence="2" type="ORF">C8Q71DRAFT_123451</name>
</gene>
<accession>A0ABQ8KBS7</accession>
<proteinExistence type="predicted"/>
<comment type="caution">
    <text evidence="2">The sequence shown here is derived from an EMBL/GenBank/DDBJ whole genome shotgun (WGS) entry which is preliminary data.</text>
</comment>
<dbReference type="Proteomes" id="UP000814176">
    <property type="component" value="Unassembled WGS sequence"/>
</dbReference>
<evidence type="ECO:0000313" key="3">
    <source>
        <dbReference type="Proteomes" id="UP000814176"/>
    </source>
</evidence>
<dbReference type="SUPFAM" id="SSF81383">
    <property type="entry name" value="F-box domain"/>
    <property type="match status" value="1"/>
</dbReference>
<dbReference type="InterPro" id="IPR001810">
    <property type="entry name" value="F-box_dom"/>
</dbReference>
<dbReference type="Gene3D" id="3.80.10.10">
    <property type="entry name" value="Ribonuclease Inhibitor"/>
    <property type="match status" value="1"/>
</dbReference>
<evidence type="ECO:0000313" key="2">
    <source>
        <dbReference type="EMBL" id="KAH9834764.1"/>
    </source>
</evidence>
<dbReference type="Pfam" id="PF00646">
    <property type="entry name" value="F-box"/>
    <property type="match status" value="1"/>
</dbReference>
<dbReference type="InterPro" id="IPR032675">
    <property type="entry name" value="LRR_dom_sf"/>
</dbReference>
<dbReference type="InterPro" id="IPR036047">
    <property type="entry name" value="F-box-like_dom_sf"/>
</dbReference>
<dbReference type="CDD" id="cd09917">
    <property type="entry name" value="F-box_SF"/>
    <property type="match status" value="1"/>
</dbReference>
<name>A0ABQ8KBS7_9APHY</name>